<comment type="caution">
    <text evidence="1">The sequence shown here is derived from an EMBL/GenBank/DDBJ whole genome shotgun (WGS) entry which is preliminary data.</text>
</comment>
<dbReference type="EMBL" id="SUMC01000001">
    <property type="protein sequence ID" value="TKA13207.1"/>
    <property type="molecule type" value="Genomic_DNA"/>
</dbReference>
<gene>
    <name evidence="1" type="ORF">FCI23_00220</name>
</gene>
<reference evidence="1 2" key="1">
    <citation type="submission" date="2019-04" db="EMBL/GenBank/DDBJ databases">
        <title>Streptomyces oryziradicis sp. nov., a novel actinomycete isolated from rhizosphere soil of rice (Oryza sativa L.).</title>
        <authorList>
            <person name="Li C."/>
        </authorList>
    </citation>
    <scope>NUCLEOTIDE SEQUENCE [LARGE SCALE GENOMIC DNA]</scope>
    <source>
        <strain evidence="1 2">NEAU-C40</strain>
    </source>
</reference>
<protein>
    <submittedName>
        <fullName evidence="1">Uncharacterized protein</fullName>
    </submittedName>
</protein>
<dbReference type="AlphaFoldDB" id="A0A4U0SYR0"/>
<proteinExistence type="predicted"/>
<evidence type="ECO:0000313" key="1">
    <source>
        <dbReference type="EMBL" id="TKA13207.1"/>
    </source>
</evidence>
<sequence length="63" mass="6879">MNAEQTAAAQPARVKTARAKVTLSDIYADRELTDAQVRRLVTILGLTQPSRRKADAEPRDTAA</sequence>
<dbReference type="Proteomes" id="UP000305778">
    <property type="component" value="Unassembled WGS sequence"/>
</dbReference>
<keyword evidence="2" id="KW-1185">Reference proteome</keyword>
<accession>A0A4U0SYR0</accession>
<name>A0A4U0SYR0_9ACTN</name>
<organism evidence="1 2">
    <name type="scientific">Actinacidiphila oryziradicis</name>
    <dbReference type="NCBI Taxonomy" id="2571141"/>
    <lineage>
        <taxon>Bacteria</taxon>
        <taxon>Bacillati</taxon>
        <taxon>Actinomycetota</taxon>
        <taxon>Actinomycetes</taxon>
        <taxon>Kitasatosporales</taxon>
        <taxon>Streptomycetaceae</taxon>
        <taxon>Actinacidiphila</taxon>
    </lineage>
</organism>
<dbReference type="RefSeq" id="WP_136721367.1">
    <property type="nucleotide sequence ID" value="NZ_SUMC01000001.1"/>
</dbReference>
<evidence type="ECO:0000313" key="2">
    <source>
        <dbReference type="Proteomes" id="UP000305778"/>
    </source>
</evidence>